<evidence type="ECO:0000313" key="2">
    <source>
        <dbReference type="Proteomes" id="UP000269001"/>
    </source>
</evidence>
<gene>
    <name evidence="1" type="ORF">D7V21_09595</name>
</gene>
<protein>
    <submittedName>
        <fullName evidence="1">Restriction endonuclease</fullName>
    </submittedName>
</protein>
<keyword evidence="1" id="KW-0255">Endonuclease</keyword>
<dbReference type="AlphaFoldDB" id="A0A3A8EIW2"/>
<dbReference type="RefSeq" id="WP_120370280.1">
    <property type="nucleotide sequence ID" value="NZ_RAXU01000010.1"/>
</dbReference>
<dbReference type="Proteomes" id="UP000269001">
    <property type="component" value="Unassembled WGS sequence"/>
</dbReference>
<keyword evidence="2" id="KW-1185">Reference proteome</keyword>
<reference evidence="1 2" key="1">
    <citation type="submission" date="2018-09" db="EMBL/GenBank/DDBJ databases">
        <title>The draft genome of Acinetobacter spp. strains.</title>
        <authorList>
            <person name="Qin J."/>
            <person name="Feng Y."/>
            <person name="Zong Z."/>
        </authorList>
    </citation>
    <scope>NUCLEOTIDE SEQUENCE [LARGE SCALE GENOMIC DNA]</scope>
    <source>
        <strain evidence="1 2">WCHAc060096</strain>
    </source>
</reference>
<evidence type="ECO:0000313" key="1">
    <source>
        <dbReference type="EMBL" id="RKG33416.1"/>
    </source>
</evidence>
<organism evidence="1 2">
    <name type="scientific">Acinetobacter guerrae</name>
    <dbReference type="NCBI Taxonomy" id="1843371"/>
    <lineage>
        <taxon>Bacteria</taxon>
        <taxon>Pseudomonadati</taxon>
        <taxon>Pseudomonadota</taxon>
        <taxon>Gammaproteobacteria</taxon>
        <taxon>Moraxellales</taxon>
        <taxon>Moraxellaceae</taxon>
        <taxon>Acinetobacter</taxon>
    </lineage>
</organism>
<name>A0A3A8EIW2_9GAMM</name>
<proteinExistence type="predicted"/>
<dbReference type="GO" id="GO:0004519">
    <property type="term" value="F:endonuclease activity"/>
    <property type="evidence" value="ECO:0007669"/>
    <property type="project" value="UniProtKB-KW"/>
</dbReference>
<dbReference type="EMBL" id="RAXU01000010">
    <property type="protein sequence ID" value="RKG33416.1"/>
    <property type="molecule type" value="Genomic_DNA"/>
</dbReference>
<keyword evidence="1" id="KW-0378">Hydrolase</keyword>
<keyword evidence="1" id="KW-0540">Nuclease</keyword>
<comment type="caution">
    <text evidence="1">The sequence shown here is derived from an EMBL/GenBank/DDBJ whole genome shotgun (WGS) entry which is preliminary data.</text>
</comment>
<sequence length="200" mass="23065">MSNIQVFQDAFAVDFPVQIAEQVLERMEDLHGTDFQKNFSHLSNERLIELTCIALNGLTPVELRRGLDRMNTEKWCPKLPEFRSWCVQAGDWWTADQAWAKALNFLNDNSMPMTTLAKAAFDEVKHILDNEGQKAAHYAFKDIYQDYLVRAQKKGKAQEMWVRPEKPKRLNHSRKAVPCPEHLLKKIKGVNKNLRQGGAT</sequence>
<accession>A0A3A8EIW2</accession>